<evidence type="ECO:0000313" key="3">
    <source>
        <dbReference type="EMBL" id="MBE1458139.1"/>
    </source>
</evidence>
<evidence type="ECO:0000313" key="4">
    <source>
        <dbReference type="Proteomes" id="UP000598217"/>
    </source>
</evidence>
<feature type="compositionally biased region" description="Polar residues" evidence="1">
    <location>
        <begin position="103"/>
        <end position="115"/>
    </location>
</feature>
<comment type="caution">
    <text evidence="3">The sequence shown here is derived from an EMBL/GenBank/DDBJ whole genome shotgun (WGS) entry which is preliminary data.</text>
</comment>
<feature type="region of interest" description="Disordered" evidence="1">
    <location>
        <begin position="97"/>
        <end position="128"/>
    </location>
</feature>
<keyword evidence="2" id="KW-0472">Membrane</keyword>
<keyword evidence="4" id="KW-1185">Reference proteome</keyword>
<accession>A0ABR9HGI0</accession>
<keyword evidence="2" id="KW-1133">Transmembrane helix</keyword>
<reference evidence="3 4" key="1">
    <citation type="submission" date="2020-10" db="EMBL/GenBank/DDBJ databases">
        <title>Sequencing the genomes of 1000 actinobacteria strains.</title>
        <authorList>
            <person name="Klenk H.-P."/>
        </authorList>
    </citation>
    <scope>NUCLEOTIDE SEQUENCE [LARGE SCALE GENOMIC DNA]</scope>
    <source>
        <strain evidence="3 4">DSM 45157</strain>
    </source>
</reference>
<proteinExistence type="predicted"/>
<evidence type="ECO:0000256" key="1">
    <source>
        <dbReference type="SAM" id="MobiDB-lite"/>
    </source>
</evidence>
<keyword evidence="2" id="KW-0812">Transmembrane</keyword>
<feature type="region of interest" description="Disordered" evidence="1">
    <location>
        <begin position="1"/>
        <end position="31"/>
    </location>
</feature>
<organism evidence="3 4">
    <name type="scientific">Nocardiopsis terrae</name>
    <dbReference type="NCBI Taxonomy" id="372655"/>
    <lineage>
        <taxon>Bacteria</taxon>
        <taxon>Bacillati</taxon>
        <taxon>Actinomycetota</taxon>
        <taxon>Actinomycetes</taxon>
        <taxon>Streptosporangiales</taxon>
        <taxon>Nocardiopsidaceae</taxon>
        <taxon>Nocardiopsis</taxon>
    </lineage>
</organism>
<feature type="transmembrane region" description="Helical" evidence="2">
    <location>
        <begin position="66"/>
        <end position="90"/>
    </location>
</feature>
<gene>
    <name evidence="3" type="ORF">H4W79_002353</name>
</gene>
<dbReference type="EMBL" id="JADBDY010000001">
    <property type="protein sequence ID" value="MBE1458139.1"/>
    <property type="molecule type" value="Genomic_DNA"/>
</dbReference>
<name>A0ABR9HGI0_9ACTN</name>
<sequence>MSHPTRTPGAAPEEPVPPPPTQLPQAFQATPDTERYVLQADALRRRQLRAALLYGSSRYWRARQRVWPSVVVGLIIAAVLAAAVVVFGAFQAQRDLNEERGQGQDQTQNPLTPVTPQERDPQGPDPTP</sequence>
<protein>
    <submittedName>
        <fullName evidence="3">Uncharacterized protein</fullName>
    </submittedName>
</protein>
<evidence type="ECO:0000256" key="2">
    <source>
        <dbReference type="SAM" id="Phobius"/>
    </source>
</evidence>
<dbReference type="RefSeq" id="WP_191270209.1">
    <property type="nucleotide sequence ID" value="NZ_BMXJ01000003.1"/>
</dbReference>
<dbReference type="Proteomes" id="UP000598217">
    <property type="component" value="Unassembled WGS sequence"/>
</dbReference>